<proteinExistence type="predicted"/>
<accession>A0ABT1NKV3</accession>
<dbReference type="PROSITE" id="PS50943">
    <property type="entry name" value="HTH_CROC1"/>
    <property type="match status" value="1"/>
</dbReference>
<name>A0ABT1NKV3_9FIRM</name>
<keyword evidence="3" id="KW-1185">Reference proteome</keyword>
<dbReference type="RefSeq" id="WP_255229292.1">
    <property type="nucleotide sequence ID" value="NZ_JAJEKE010000028.1"/>
</dbReference>
<dbReference type="SMART" id="SM00530">
    <property type="entry name" value="HTH_XRE"/>
    <property type="match status" value="1"/>
</dbReference>
<dbReference type="InterPro" id="IPR010982">
    <property type="entry name" value="Lambda_DNA-bd_dom_sf"/>
</dbReference>
<comment type="caution">
    <text evidence="2">The sequence shown here is derived from an EMBL/GenBank/DDBJ whole genome shotgun (WGS) entry which is preliminary data.</text>
</comment>
<dbReference type="Gene3D" id="1.10.260.40">
    <property type="entry name" value="lambda repressor-like DNA-binding domains"/>
    <property type="match status" value="1"/>
</dbReference>
<sequence>MRKRKLSSLGLIIKHRLSELNMTQRELARLVGSSEAYIYLITTGDRSGNKYLDSIGEVLNIDLKKKHI</sequence>
<evidence type="ECO:0000313" key="2">
    <source>
        <dbReference type="EMBL" id="MCQ1531729.1"/>
    </source>
</evidence>
<dbReference type="EMBL" id="JAJEKE010000028">
    <property type="protein sequence ID" value="MCQ1531729.1"/>
    <property type="molecule type" value="Genomic_DNA"/>
</dbReference>
<organism evidence="2 3">
    <name type="scientific">Lutispora saccharofermentans</name>
    <dbReference type="NCBI Taxonomy" id="3024236"/>
    <lineage>
        <taxon>Bacteria</taxon>
        <taxon>Bacillati</taxon>
        <taxon>Bacillota</taxon>
        <taxon>Clostridia</taxon>
        <taxon>Lutisporales</taxon>
        <taxon>Lutisporaceae</taxon>
        <taxon>Lutispora</taxon>
    </lineage>
</organism>
<dbReference type="SUPFAM" id="SSF47413">
    <property type="entry name" value="lambda repressor-like DNA-binding domains"/>
    <property type="match status" value="1"/>
</dbReference>
<dbReference type="Pfam" id="PF01381">
    <property type="entry name" value="HTH_3"/>
    <property type="match status" value="1"/>
</dbReference>
<evidence type="ECO:0000313" key="3">
    <source>
        <dbReference type="Proteomes" id="UP001651880"/>
    </source>
</evidence>
<dbReference type="Proteomes" id="UP001651880">
    <property type="component" value="Unassembled WGS sequence"/>
</dbReference>
<protein>
    <submittedName>
        <fullName evidence="2">Helix-turn-helix domain-containing protein</fullName>
    </submittedName>
</protein>
<gene>
    <name evidence="2" type="ORF">LJD61_19610</name>
</gene>
<feature type="domain" description="HTH cro/C1-type" evidence="1">
    <location>
        <begin position="13"/>
        <end position="66"/>
    </location>
</feature>
<evidence type="ECO:0000259" key="1">
    <source>
        <dbReference type="PROSITE" id="PS50943"/>
    </source>
</evidence>
<dbReference type="CDD" id="cd00093">
    <property type="entry name" value="HTH_XRE"/>
    <property type="match status" value="1"/>
</dbReference>
<dbReference type="InterPro" id="IPR001387">
    <property type="entry name" value="Cro/C1-type_HTH"/>
</dbReference>
<reference evidence="2 3" key="1">
    <citation type="submission" date="2021-10" db="EMBL/GenBank/DDBJ databases">
        <title>Lutispora strain m25 sp. nov., a thermophilic, non-spore-forming bacterium isolated from a lab-scale methanogenic bioreactor digesting anaerobic sludge.</title>
        <authorList>
            <person name="El Houari A."/>
            <person name="Mcdonald J."/>
        </authorList>
    </citation>
    <scope>NUCLEOTIDE SEQUENCE [LARGE SCALE GENOMIC DNA]</scope>
    <source>
        <strain evidence="3">m25</strain>
    </source>
</reference>